<evidence type="ECO:0000313" key="1">
    <source>
        <dbReference type="EMBL" id="GAY78602.1"/>
    </source>
</evidence>
<name>A0A4Y1ZHC2_9BACL</name>
<dbReference type="EMBL" id="BEXB01000054">
    <property type="protein sequence ID" value="GAY78602.1"/>
    <property type="molecule type" value="Genomic_DNA"/>
</dbReference>
<dbReference type="AlphaFoldDB" id="A0A4Y1ZHC2"/>
<accession>A0A4Y1ZHC2</accession>
<organism evidence="1 2">
    <name type="scientific">Sporolactobacillus inulinus</name>
    <dbReference type="NCBI Taxonomy" id="2078"/>
    <lineage>
        <taxon>Bacteria</taxon>
        <taxon>Bacillati</taxon>
        <taxon>Bacillota</taxon>
        <taxon>Bacilli</taxon>
        <taxon>Bacillales</taxon>
        <taxon>Sporolactobacillaceae</taxon>
        <taxon>Sporolactobacillus</taxon>
    </lineage>
</organism>
<sequence>MVEKTQQLYLVESVHSENHPRARQFSLVKGAADTVGTLSIDELRKKD</sequence>
<protein>
    <submittedName>
        <fullName evidence="1">Uncharacterized protein</fullName>
    </submittedName>
</protein>
<evidence type="ECO:0000313" key="2">
    <source>
        <dbReference type="Proteomes" id="UP000319716"/>
    </source>
</evidence>
<comment type="caution">
    <text evidence="1">The sequence shown here is derived from an EMBL/GenBank/DDBJ whole genome shotgun (WGS) entry which is preliminary data.</text>
</comment>
<proteinExistence type="predicted"/>
<gene>
    <name evidence="1" type="ORF">NBRC111894_4156</name>
</gene>
<dbReference type="Proteomes" id="UP000319716">
    <property type="component" value="Unassembled WGS sequence"/>
</dbReference>
<reference evidence="1 2" key="1">
    <citation type="submission" date="2017-11" db="EMBL/GenBank/DDBJ databases">
        <title>Draft Genome Sequence of Sporolactobacillus inulinus NBRC 111894 Isolated from Koso, a Japanese Sugar-Vegetable Fermented Beverage.</title>
        <authorList>
            <person name="Chiou T.Y."/>
            <person name="Oshima K."/>
            <person name="Suda W."/>
            <person name="Hattori M."/>
            <person name="Takahashi T."/>
        </authorList>
    </citation>
    <scope>NUCLEOTIDE SEQUENCE [LARGE SCALE GENOMIC DNA]</scope>
    <source>
        <strain evidence="1 2">NBRC111894</strain>
    </source>
</reference>